<evidence type="ECO:0000256" key="6">
    <source>
        <dbReference type="ARBA" id="ARBA00022723"/>
    </source>
</evidence>
<feature type="domain" description="NarG-like" evidence="15">
    <location>
        <begin position="7"/>
        <end position="226"/>
    </location>
</feature>
<evidence type="ECO:0000256" key="9">
    <source>
        <dbReference type="ARBA" id="ARBA00023002"/>
    </source>
</evidence>
<dbReference type="InterPro" id="IPR036197">
    <property type="entry name" value="NarG-like_sf"/>
</dbReference>
<evidence type="ECO:0000256" key="2">
    <source>
        <dbReference type="ARBA" id="ARBA00022448"/>
    </source>
</evidence>
<keyword evidence="4 13" id="KW-0349">Heme</keyword>
<dbReference type="InterPro" id="IPR003816">
    <property type="entry name" value="Nitrate_red_gam"/>
</dbReference>
<sequence>MMSTPDLFLWGALPYMVLIFCVTATIWRYVTNPFSWTSKSSEMLEKRMLKWGSLLFHIGIFAVICGHIAGLIIPVEFYRGIGLSDEGYHLIAIAGGLPAGIITFAGGVILLVRRYVATKVRATSSAGDWMALIMLLVVIITGILATSANAMNHTGFDYRTTINPWLRGLMVFQPDPTLMVTVPMNFKVHILLSFVLYCVFPFTRLVHMLSMPLGYLKRSYVLYRRRDGSVYPDPKAKPNKERAM</sequence>
<dbReference type="EMBL" id="PRLG01000019">
    <property type="protein sequence ID" value="PYY28686.1"/>
    <property type="molecule type" value="Genomic_DNA"/>
</dbReference>
<feature type="transmembrane region" description="Helical" evidence="14">
    <location>
        <begin position="51"/>
        <end position="75"/>
    </location>
</feature>
<dbReference type="Pfam" id="PF02665">
    <property type="entry name" value="Nitrate_red_gam"/>
    <property type="match status" value="1"/>
</dbReference>
<gene>
    <name evidence="16" type="primary">narI</name>
    <name evidence="16" type="ORF">PIL02S_02633</name>
</gene>
<dbReference type="GO" id="GO:0042128">
    <property type="term" value="P:nitrate assimilation"/>
    <property type="evidence" value="ECO:0007669"/>
    <property type="project" value="UniProtKB-KW"/>
</dbReference>
<dbReference type="Gene3D" id="1.20.950.20">
    <property type="entry name" value="Transmembrane di-heme cytochromes, Chain C"/>
    <property type="match status" value="1"/>
</dbReference>
<dbReference type="InterPro" id="IPR023234">
    <property type="entry name" value="NarG-like_domain"/>
</dbReference>
<keyword evidence="9 16" id="KW-0560">Oxidoreductase</keyword>
<dbReference type="Proteomes" id="UP000247459">
    <property type="component" value="Unassembled WGS sequence"/>
</dbReference>
<feature type="transmembrane region" description="Helical" evidence="14">
    <location>
        <begin position="188"/>
        <end position="216"/>
    </location>
</feature>
<dbReference type="GO" id="GO:0046872">
    <property type="term" value="F:metal ion binding"/>
    <property type="evidence" value="ECO:0007669"/>
    <property type="project" value="UniProtKB-KW"/>
</dbReference>
<dbReference type="GO" id="GO:0019645">
    <property type="term" value="P:anaerobic electron transport chain"/>
    <property type="evidence" value="ECO:0007669"/>
    <property type="project" value="TreeGrafter"/>
</dbReference>
<name>A0A2W0C866_9BACL</name>
<feature type="binding site" description="axial binding residue" evidence="13">
    <location>
        <position position="67"/>
    </location>
    <ligand>
        <name>heme b</name>
        <dbReference type="ChEBI" id="CHEBI:60344"/>
        <label>1</label>
    </ligand>
    <ligandPart>
        <name>Fe</name>
        <dbReference type="ChEBI" id="CHEBI:18248"/>
    </ligandPart>
</feature>
<keyword evidence="5 14" id="KW-0812">Transmembrane</keyword>
<dbReference type="GO" id="GO:0009325">
    <property type="term" value="C:nitrate reductase complex"/>
    <property type="evidence" value="ECO:0007669"/>
    <property type="project" value="InterPro"/>
</dbReference>
<dbReference type="PANTHER" id="PTHR30598:SF3">
    <property type="entry name" value="RESPIRATORY NITRATE REDUCTASE 1 GAMMA CHAIN"/>
    <property type="match status" value="1"/>
</dbReference>
<evidence type="ECO:0000256" key="8">
    <source>
        <dbReference type="ARBA" id="ARBA00022989"/>
    </source>
</evidence>
<evidence type="ECO:0000256" key="12">
    <source>
        <dbReference type="ARBA" id="ARBA00023136"/>
    </source>
</evidence>
<keyword evidence="10 13" id="KW-0408">Iron</keyword>
<reference evidence="16 17" key="1">
    <citation type="submission" date="2018-01" db="EMBL/GenBank/DDBJ databases">
        <title>Genome sequence of the PGP bacterium Paenibacillus illinoisensis E3.</title>
        <authorList>
            <person name="Rolli E."/>
            <person name="Marasco R."/>
            <person name="Bessem C."/>
            <person name="Michoud G."/>
            <person name="Gaiarsa S."/>
            <person name="Borin S."/>
            <person name="Daffonchio D."/>
        </authorList>
    </citation>
    <scope>NUCLEOTIDE SEQUENCE [LARGE SCALE GENOMIC DNA]</scope>
    <source>
        <strain evidence="16 17">E3</strain>
    </source>
</reference>
<comment type="subcellular location">
    <subcellularLocation>
        <location evidence="1">Cell membrane</location>
        <topology evidence="1">Multi-pass membrane protein</topology>
    </subcellularLocation>
</comment>
<dbReference type="GO" id="GO:0008940">
    <property type="term" value="F:nitrate reductase activity"/>
    <property type="evidence" value="ECO:0007669"/>
    <property type="project" value="InterPro"/>
</dbReference>
<evidence type="ECO:0000256" key="7">
    <source>
        <dbReference type="ARBA" id="ARBA00022982"/>
    </source>
</evidence>
<keyword evidence="11" id="KW-0534">Nitrate assimilation</keyword>
<feature type="transmembrane region" description="Helical" evidence="14">
    <location>
        <begin position="12"/>
        <end position="30"/>
    </location>
</feature>
<feature type="transmembrane region" description="Helical" evidence="14">
    <location>
        <begin position="87"/>
        <end position="112"/>
    </location>
</feature>
<keyword evidence="3" id="KW-1003">Cell membrane</keyword>
<evidence type="ECO:0000256" key="4">
    <source>
        <dbReference type="ARBA" id="ARBA00022617"/>
    </source>
</evidence>
<dbReference type="FunFam" id="1.20.950.20:FF:000001">
    <property type="entry name" value="Respiratory nitrate reductase subunit gamma"/>
    <property type="match status" value="1"/>
</dbReference>
<evidence type="ECO:0000313" key="16">
    <source>
        <dbReference type="EMBL" id="PYY28686.1"/>
    </source>
</evidence>
<evidence type="ECO:0000256" key="3">
    <source>
        <dbReference type="ARBA" id="ARBA00022475"/>
    </source>
</evidence>
<dbReference type="GO" id="GO:0020037">
    <property type="term" value="F:heme binding"/>
    <property type="evidence" value="ECO:0007669"/>
    <property type="project" value="TreeGrafter"/>
</dbReference>
<dbReference type="InterPro" id="IPR051936">
    <property type="entry name" value="Heme-iron_electron_transfer"/>
</dbReference>
<protein>
    <submittedName>
        <fullName evidence="16">Nitrate reductase gamma chain</fullName>
        <ecNumber evidence="16">1.7.99.4</ecNumber>
    </submittedName>
</protein>
<accession>A0A2W0C866</accession>
<dbReference type="GO" id="GO:0009055">
    <property type="term" value="F:electron transfer activity"/>
    <property type="evidence" value="ECO:0007669"/>
    <property type="project" value="TreeGrafter"/>
</dbReference>
<evidence type="ECO:0000256" key="5">
    <source>
        <dbReference type="ARBA" id="ARBA00022692"/>
    </source>
</evidence>
<proteinExistence type="predicted"/>
<keyword evidence="12 14" id="KW-0472">Membrane</keyword>
<feature type="binding site" description="axial binding residue" evidence="13">
    <location>
        <position position="207"/>
    </location>
    <ligand>
        <name>heme b</name>
        <dbReference type="ChEBI" id="CHEBI:60344"/>
        <label>1</label>
    </ligand>
    <ligandPart>
        <name>Fe</name>
        <dbReference type="ChEBI" id="CHEBI:18248"/>
    </ligandPart>
</feature>
<evidence type="ECO:0000256" key="13">
    <source>
        <dbReference type="PIRSR" id="PIRSR603816-1"/>
    </source>
</evidence>
<evidence type="ECO:0000256" key="10">
    <source>
        <dbReference type="ARBA" id="ARBA00023004"/>
    </source>
</evidence>
<evidence type="ECO:0000259" key="15">
    <source>
        <dbReference type="Pfam" id="PF02665"/>
    </source>
</evidence>
<feature type="binding site" description="axial binding residue" evidence="13">
    <location>
        <position position="189"/>
    </location>
    <ligand>
        <name>heme b</name>
        <dbReference type="ChEBI" id="CHEBI:60344"/>
        <label>1</label>
    </ligand>
    <ligandPart>
        <name>Fe</name>
        <dbReference type="ChEBI" id="CHEBI:18248"/>
    </ligandPart>
</feature>
<evidence type="ECO:0000256" key="14">
    <source>
        <dbReference type="SAM" id="Phobius"/>
    </source>
</evidence>
<dbReference type="AlphaFoldDB" id="A0A2W0C866"/>
<evidence type="ECO:0000313" key="17">
    <source>
        <dbReference type="Proteomes" id="UP000247459"/>
    </source>
</evidence>
<dbReference type="NCBIfam" id="TIGR00351">
    <property type="entry name" value="narI"/>
    <property type="match status" value="1"/>
</dbReference>
<keyword evidence="8 14" id="KW-1133">Transmembrane helix</keyword>
<dbReference type="PANTHER" id="PTHR30598">
    <property type="entry name" value="NITRATE REDUCTASE PRIVATE CHAPERONE, REDOX ENZYME MATURATION PROTEIN REMP FAMILY"/>
    <property type="match status" value="1"/>
</dbReference>
<keyword evidence="7" id="KW-0249">Electron transport</keyword>
<keyword evidence="6" id="KW-0479">Metal-binding</keyword>
<dbReference type="GO" id="GO:0005886">
    <property type="term" value="C:plasma membrane"/>
    <property type="evidence" value="ECO:0007669"/>
    <property type="project" value="UniProtKB-SubCell"/>
</dbReference>
<dbReference type="EC" id="1.7.99.4" evidence="16"/>
<evidence type="ECO:0000256" key="1">
    <source>
        <dbReference type="ARBA" id="ARBA00004651"/>
    </source>
</evidence>
<organism evidence="16 17">
    <name type="scientific">Paenibacillus illinoisensis</name>
    <dbReference type="NCBI Taxonomy" id="59845"/>
    <lineage>
        <taxon>Bacteria</taxon>
        <taxon>Bacillati</taxon>
        <taxon>Bacillota</taxon>
        <taxon>Bacilli</taxon>
        <taxon>Bacillales</taxon>
        <taxon>Paenibacillaceae</taxon>
        <taxon>Paenibacillus</taxon>
    </lineage>
</organism>
<feature type="binding site" description="axial binding residue" evidence="13">
    <location>
        <position position="57"/>
    </location>
    <ligand>
        <name>heme b</name>
        <dbReference type="ChEBI" id="CHEBI:60344"/>
        <label>1</label>
    </ligand>
    <ligandPart>
        <name>Fe</name>
        <dbReference type="ChEBI" id="CHEBI:18248"/>
    </ligandPart>
</feature>
<evidence type="ECO:0000256" key="11">
    <source>
        <dbReference type="ARBA" id="ARBA00023063"/>
    </source>
</evidence>
<keyword evidence="2" id="KW-0813">Transport</keyword>
<feature type="transmembrane region" description="Helical" evidence="14">
    <location>
        <begin position="132"/>
        <end position="151"/>
    </location>
</feature>
<comment type="caution">
    <text evidence="16">The sequence shown here is derived from an EMBL/GenBank/DDBJ whole genome shotgun (WGS) entry which is preliminary data.</text>
</comment>
<dbReference type="SUPFAM" id="SSF103501">
    <property type="entry name" value="Respiratory nitrate reductase 1 gamma chain"/>
    <property type="match status" value="1"/>
</dbReference>